<dbReference type="SUPFAM" id="SSF52540">
    <property type="entry name" value="P-loop containing nucleoside triphosphate hydrolases"/>
    <property type="match status" value="1"/>
</dbReference>
<evidence type="ECO:0000256" key="7">
    <source>
        <dbReference type="ARBA" id="ARBA00022777"/>
    </source>
</evidence>
<dbReference type="InterPro" id="IPR027417">
    <property type="entry name" value="P-loop_NTPase"/>
</dbReference>
<dbReference type="GO" id="GO:0009073">
    <property type="term" value="P:aromatic amino acid family biosynthetic process"/>
    <property type="evidence" value="ECO:0007669"/>
    <property type="project" value="UniProtKB-KW"/>
</dbReference>
<evidence type="ECO:0000256" key="6">
    <source>
        <dbReference type="ARBA" id="ARBA00022741"/>
    </source>
</evidence>
<comment type="subunit">
    <text evidence="11">Monomer.</text>
</comment>
<feature type="binding site" evidence="11">
    <location>
        <position position="32"/>
    </location>
    <ligand>
        <name>Mg(2+)</name>
        <dbReference type="ChEBI" id="CHEBI:18420"/>
    </ligand>
</feature>
<proteinExistence type="inferred from homology"/>
<dbReference type="GO" id="GO:0009423">
    <property type="term" value="P:chorismate biosynthetic process"/>
    <property type="evidence" value="ECO:0007669"/>
    <property type="project" value="UniProtKB-UniRule"/>
</dbReference>
<protein>
    <recommendedName>
        <fullName evidence="3 11">Shikimate kinase</fullName>
        <shortName evidence="11">SK</shortName>
        <ecNumber evidence="3 11">2.7.1.71</ecNumber>
    </recommendedName>
</protein>
<feature type="binding site" evidence="11">
    <location>
        <position position="94"/>
    </location>
    <ligand>
        <name>substrate</name>
    </ligand>
</feature>
<comment type="subcellular location">
    <subcellularLocation>
        <location evidence="11">Cytoplasm</location>
    </subcellularLocation>
</comment>
<dbReference type="GO" id="GO:0005524">
    <property type="term" value="F:ATP binding"/>
    <property type="evidence" value="ECO:0007669"/>
    <property type="project" value="UniProtKB-UniRule"/>
</dbReference>
<comment type="catalytic activity">
    <reaction evidence="10 11">
        <text>shikimate + ATP = 3-phosphoshikimate + ADP + H(+)</text>
        <dbReference type="Rhea" id="RHEA:13121"/>
        <dbReference type="ChEBI" id="CHEBI:15378"/>
        <dbReference type="ChEBI" id="CHEBI:30616"/>
        <dbReference type="ChEBI" id="CHEBI:36208"/>
        <dbReference type="ChEBI" id="CHEBI:145989"/>
        <dbReference type="ChEBI" id="CHEBI:456216"/>
        <dbReference type="EC" id="2.7.1.71"/>
    </reaction>
</comment>
<keyword evidence="7 11" id="KW-0418">Kinase</keyword>
<comment type="pathway">
    <text evidence="1 11">Metabolic intermediate biosynthesis; chorismate biosynthesis; chorismate from D-erythrose 4-phosphate and phosphoenolpyruvate: step 5/7.</text>
</comment>
<keyword evidence="8 11" id="KW-0067">ATP-binding</keyword>
<dbReference type="GO" id="GO:0005829">
    <property type="term" value="C:cytosol"/>
    <property type="evidence" value="ECO:0007669"/>
    <property type="project" value="TreeGrafter"/>
</dbReference>
<comment type="similarity">
    <text evidence="2 11">Belongs to the shikimate kinase family.</text>
</comment>
<accession>A0AA41QX58</accession>
<evidence type="ECO:0000256" key="10">
    <source>
        <dbReference type="ARBA" id="ARBA00048567"/>
    </source>
</evidence>
<feature type="binding site" evidence="11">
    <location>
        <position position="50"/>
    </location>
    <ligand>
        <name>substrate</name>
    </ligand>
</feature>
<organism evidence="12 13">
    <name type="scientific">Cryobacterium zhongshanensis</name>
    <dbReference type="NCBI Taxonomy" id="2928153"/>
    <lineage>
        <taxon>Bacteria</taxon>
        <taxon>Bacillati</taxon>
        <taxon>Actinomycetota</taxon>
        <taxon>Actinomycetes</taxon>
        <taxon>Micrococcales</taxon>
        <taxon>Microbacteriaceae</taxon>
        <taxon>Cryobacterium</taxon>
    </lineage>
</organism>
<evidence type="ECO:0000256" key="9">
    <source>
        <dbReference type="ARBA" id="ARBA00023141"/>
    </source>
</evidence>
<sequence length="185" mass="19861">MPELPPTQAQAGNGDLPDFPLVLIGPMAAGKTKVGKRVARVLGVPFVDTDALIVSGHGSVANLFSRYGEEHFRALERIAVGQALATRSVVSLGGGAVLDAGTRADLARCRVVYLSVTEQAVAGRINGGKRPLLANGLADWIRIYELRRPLYEELAGLHIDTSNRQMDSIADDVVAWIQRGQNTYD</sequence>
<dbReference type="GO" id="GO:0004765">
    <property type="term" value="F:shikimate kinase activity"/>
    <property type="evidence" value="ECO:0007669"/>
    <property type="project" value="UniProtKB-UniRule"/>
</dbReference>
<name>A0AA41QX58_9MICO</name>
<comment type="cofactor">
    <cofactor evidence="11">
        <name>Mg(2+)</name>
        <dbReference type="ChEBI" id="CHEBI:18420"/>
    </cofactor>
    <text evidence="11">Binds 1 Mg(2+) ion per subunit.</text>
</comment>
<gene>
    <name evidence="11" type="primary">aroK</name>
    <name evidence="12" type="ORF">MQH31_06930</name>
</gene>
<evidence type="ECO:0000256" key="1">
    <source>
        <dbReference type="ARBA" id="ARBA00004842"/>
    </source>
</evidence>
<feature type="binding site" evidence="11">
    <location>
        <position position="164"/>
    </location>
    <ligand>
        <name>ATP</name>
        <dbReference type="ChEBI" id="CHEBI:30616"/>
    </ligand>
</feature>
<dbReference type="AlphaFoldDB" id="A0AA41QX58"/>
<comment type="function">
    <text evidence="11">Catalyzes the specific phosphorylation of the 3-hydroxyl group of shikimic acid using ATP as a cosubstrate.</text>
</comment>
<evidence type="ECO:0000256" key="5">
    <source>
        <dbReference type="ARBA" id="ARBA00022679"/>
    </source>
</evidence>
<keyword evidence="11" id="KW-0460">Magnesium</keyword>
<dbReference type="Gene3D" id="3.40.50.300">
    <property type="entry name" value="P-loop containing nucleotide triphosphate hydrolases"/>
    <property type="match status" value="1"/>
</dbReference>
<keyword evidence="13" id="KW-1185">Reference proteome</keyword>
<dbReference type="EC" id="2.7.1.71" evidence="3 11"/>
<keyword evidence="9 11" id="KW-0057">Aromatic amino acid biosynthesis</keyword>
<dbReference type="HAMAP" id="MF_00109">
    <property type="entry name" value="Shikimate_kinase"/>
    <property type="match status" value="1"/>
</dbReference>
<keyword evidence="11" id="KW-0479">Metal-binding</keyword>
<reference evidence="12" key="1">
    <citation type="submission" date="2022-03" db="EMBL/GenBank/DDBJ databases">
        <title>Cryobacterium sp. nov. strain ZS14-85, isolated from Antarctic soil.</title>
        <authorList>
            <person name="Li J."/>
            <person name="Niu G."/>
        </authorList>
    </citation>
    <scope>NUCLEOTIDE SEQUENCE</scope>
    <source>
        <strain evidence="12">ZS14-85</strain>
    </source>
</reference>
<comment type="caution">
    <text evidence="12">The sequence shown here is derived from an EMBL/GenBank/DDBJ whole genome shotgun (WGS) entry which is preliminary data.</text>
</comment>
<evidence type="ECO:0000256" key="11">
    <source>
        <dbReference type="HAMAP-Rule" id="MF_00109"/>
    </source>
</evidence>
<dbReference type="Pfam" id="PF01202">
    <property type="entry name" value="SKI"/>
    <property type="match status" value="1"/>
</dbReference>
<evidence type="ECO:0000313" key="13">
    <source>
        <dbReference type="Proteomes" id="UP001165341"/>
    </source>
</evidence>
<evidence type="ECO:0000256" key="2">
    <source>
        <dbReference type="ARBA" id="ARBA00006997"/>
    </source>
</evidence>
<feature type="binding site" evidence="11">
    <location>
        <position position="130"/>
    </location>
    <ligand>
        <name>ATP</name>
        <dbReference type="ChEBI" id="CHEBI:30616"/>
    </ligand>
</feature>
<evidence type="ECO:0000256" key="3">
    <source>
        <dbReference type="ARBA" id="ARBA00012154"/>
    </source>
</evidence>
<keyword evidence="11" id="KW-0963">Cytoplasm</keyword>
<evidence type="ECO:0000256" key="8">
    <source>
        <dbReference type="ARBA" id="ARBA00022840"/>
    </source>
</evidence>
<dbReference type="PANTHER" id="PTHR21087">
    <property type="entry name" value="SHIKIMATE KINASE"/>
    <property type="match status" value="1"/>
</dbReference>
<dbReference type="GO" id="GO:0008652">
    <property type="term" value="P:amino acid biosynthetic process"/>
    <property type="evidence" value="ECO:0007669"/>
    <property type="project" value="UniProtKB-KW"/>
</dbReference>
<dbReference type="InterPro" id="IPR031322">
    <property type="entry name" value="Shikimate/glucono_kinase"/>
</dbReference>
<dbReference type="EMBL" id="JALGAR010000001">
    <property type="protein sequence ID" value="MCI4657541.1"/>
    <property type="molecule type" value="Genomic_DNA"/>
</dbReference>
<dbReference type="Proteomes" id="UP001165341">
    <property type="component" value="Unassembled WGS sequence"/>
</dbReference>
<dbReference type="GO" id="GO:0000287">
    <property type="term" value="F:magnesium ion binding"/>
    <property type="evidence" value="ECO:0007669"/>
    <property type="project" value="UniProtKB-UniRule"/>
</dbReference>
<feature type="binding site" evidence="11">
    <location>
        <position position="147"/>
    </location>
    <ligand>
        <name>substrate</name>
    </ligand>
</feature>
<evidence type="ECO:0000313" key="12">
    <source>
        <dbReference type="EMBL" id="MCI4657541.1"/>
    </source>
</evidence>
<dbReference type="PROSITE" id="PS01128">
    <property type="entry name" value="SHIKIMATE_KINASE"/>
    <property type="match status" value="1"/>
</dbReference>
<feature type="binding site" evidence="11">
    <location>
        <position position="73"/>
    </location>
    <ligand>
        <name>substrate</name>
    </ligand>
</feature>
<dbReference type="CDD" id="cd00464">
    <property type="entry name" value="SK"/>
    <property type="match status" value="1"/>
</dbReference>
<dbReference type="PRINTS" id="PR01100">
    <property type="entry name" value="SHIKIMTKNASE"/>
</dbReference>
<keyword evidence="5 11" id="KW-0808">Transferase</keyword>
<dbReference type="RefSeq" id="WP_243011414.1">
    <property type="nucleotide sequence ID" value="NZ_JALGAR010000001.1"/>
</dbReference>
<dbReference type="InterPro" id="IPR023000">
    <property type="entry name" value="Shikimate_kinase_CS"/>
</dbReference>
<dbReference type="InterPro" id="IPR000623">
    <property type="entry name" value="Shikimate_kinase/TSH1"/>
</dbReference>
<feature type="binding site" evidence="11">
    <location>
        <begin position="28"/>
        <end position="33"/>
    </location>
    <ligand>
        <name>ATP</name>
        <dbReference type="ChEBI" id="CHEBI:30616"/>
    </ligand>
</feature>
<dbReference type="PANTHER" id="PTHR21087:SF16">
    <property type="entry name" value="SHIKIMATE KINASE 1, CHLOROPLASTIC"/>
    <property type="match status" value="1"/>
</dbReference>
<keyword evidence="6 11" id="KW-0547">Nucleotide-binding</keyword>
<keyword evidence="4 11" id="KW-0028">Amino-acid biosynthesis</keyword>
<evidence type="ECO:0000256" key="4">
    <source>
        <dbReference type="ARBA" id="ARBA00022605"/>
    </source>
</evidence>